<evidence type="ECO:0000313" key="3">
    <source>
        <dbReference type="Proteomes" id="UP000193411"/>
    </source>
</evidence>
<gene>
    <name evidence="2" type="ORF">BCR44DRAFT_46492</name>
</gene>
<organism evidence="2 3">
    <name type="scientific">Catenaria anguillulae PL171</name>
    <dbReference type="NCBI Taxonomy" id="765915"/>
    <lineage>
        <taxon>Eukaryota</taxon>
        <taxon>Fungi</taxon>
        <taxon>Fungi incertae sedis</taxon>
        <taxon>Blastocladiomycota</taxon>
        <taxon>Blastocladiomycetes</taxon>
        <taxon>Blastocladiales</taxon>
        <taxon>Catenariaceae</taxon>
        <taxon>Catenaria</taxon>
    </lineage>
</organism>
<feature type="chain" id="PRO_5012260157" description="Secreted protein" evidence="1">
    <location>
        <begin position="25"/>
        <end position="87"/>
    </location>
</feature>
<proteinExistence type="predicted"/>
<dbReference type="EMBL" id="MCFL01000003">
    <property type="protein sequence ID" value="ORZ40562.1"/>
    <property type="molecule type" value="Genomic_DNA"/>
</dbReference>
<dbReference type="AlphaFoldDB" id="A0A1Y2I4W4"/>
<comment type="caution">
    <text evidence="2">The sequence shown here is derived from an EMBL/GenBank/DDBJ whole genome shotgun (WGS) entry which is preliminary data.</text>
</comment>
<keyword evidence="3" id="KW-1185">Reference proteome</keyword>
<evidence type="ECO:0000313" key="2">
    <source>
        <dbReference type="EMBL" id="ORZ40562.1"/>
    </source>
</evidence>
<feature type="signal peptide" evidence="1">
    <location>
        <begin position="1"/>
        <end position="24"/>
    </location>
</feature>
<dbReference type="Proteomes" id="UP000193411">
    <property type="component" value="Unassembled WGS sequence"/>
</dbReference>
<evidence type="ECO:0000256" key="1">
    <source>
        <dbReference type="SAM" id="SignalP"/>
    </source>
</evidence>
<sequence length="87" mass="9505">MAAAAWAGCCLCIYSACILSFAGGNSCGPVYSPYRPFTTSWPIRFSILPSLFLASSCNYVSHCPLSWRDHRFPAALEHVLALCRRSG</sequence>
<name>A0A1Y2I4W4_9FUNG</name>
<protein>
    <recommendedName>
        <fullName evidence="4">Secreted protein</fullName>
    </recommendedName>
</protein>
<accession>A0A1Y2I4W4</accession>
<keyword evidence="1" id="KW-0732">Signal</keyword>
<evidence type="ECO:0008006" key="4">
    <source>
        <dbReference type="Google" id="ProtNLM"/>
    </source>
</evidence>
<reference evidence="2 3" key="1">
    <citation type="submission" date="2016-07" db="EMBL/GenBank/DDBJ databases">
        <title>Pervasive Adenine N6-methylation of Active Genes in Fungi.</title>
        <authorList>
            <consortium name="DOE Joint Genome Institute"/>
            <person name="Mondo S.J."/>
            <person name="Dannebaum R.O."/>
            <person name="Kuo R.C."/>
            <person name="Labutti K."/>
            <person name="Haridas S."/>
            <person name="Kuo A."/>
            <person name="Salamov A."/>
            <person name="Ahrendt S.R."/>
            <person name="Lipzen A."/>
            <person name="Sullivan W."/>
            <person name="Andreopoulos W.B."/>
            <person name="Clum A."/>
            <person name="Lindquist E."/>
            <person name="Daum C."/>
            <person name="Ramamoorthy G.K."/>
            <person name="Gryganskyi A."/>
            <person name="Culley D."/>
            <person name="Magnuson J.K."/>
            <person name="James T.Y."/>
            <person name="O'Malley M.A."/>
            <person name="Stajich J.E."/>
            <person name="Spatafora J.W."/>
            <person name="Visel A."/>
            <person name="Grigoriev I.V."/>
        </authorList>
    </citation>
    <scope>NUCLEOTIDE SEQUENCE [LARGE SCALE GENOMIC DNA]</scope>
    <source>
        <strain evidence="2 3">PL171</strain>
    </source>
</reference>